<organism evidence="3 4">
    <name type="scientific">Igneacidithiobacillus copahuensis</name>
    <dbReference type="NCBI Taxonomy" id="2724909"/>
    <lineage>
        <taxon>Bacteria</taxon>
        <taxon>Pseudomonadati</taxon>
        <taxon>Pseudomonadota</taxon>
        <taxon>Acidithiobacillia</taxon>
        <taxon>Acidithiobacillales</taxon>
        <taxon>Acidithiobacillaceae</taxon>
        <taxon>Igneacidithiobacillus</taxon>
    </lineage>
</organism>
<evidence type="ECO:0000313" key="4">
    <source>
        <dbReference type="Proteomes" id="UP001197378"/>
    </source>
</evidence>
<dbReference type="Proteomes" id="UP001197378">
    <property type="component" value="Unassembled WGS sequence"/>
</dbReference>
<dbReference type="Pfam" id="PF05016">
    <property type="entry name" value="ParE_toxin"/>
    <property type="match status" value="1"/>
</dbReference>
<dbReference type="EMBL" id="JAAXYO010000031">
    <property type="protein sequence ID" value="MBU2787021.1"/>
    <property type="molecule type" value="Genomic_DNA"/>
</dbReference>
<keyword evidence="2" id="KW-1277">Toxin-antitoxin system</keyword>
<evidence type="ECO:0000256" key="2">
    <source>
        <dbReference type="ARBA" id="ARBA00022649"/>
    </source>
</evidence>
<name>A0AAE2YMZ1_9PROT</name>
<dbReference type="PANTHER" id="PTHR35601">
    <property type="entry name" value="TOXIN RELE"/>
    <property type="match status" value="1"/>
</dbReference>
<comment type="similarity">
    <text evidence="1">Belongs to the RelE toxin family.</text>
</comment>
<gene>
    <name evidence="3" type="ORF">HFQ13_02125</name>
</gene>
<evidence type="ECO:0000256" key="1">
    <source>
        <dbReference type="ARBA" id="ARBA00006226"/>
    </source>
</evidence>
<dbReference type="NCBIfam" id="TIGR02385">
    <property type="entry name" value="RelE_StbE"/>
    <property type="match status" value="1"/>
</dbReference>
<dbReference type="PANTHER" id="PTHR35601:SF1">
    <property type="entry name" value="TOXIN RELE"/>
    <property type="match status" value="1"/>
</dbReference>
<dbReference type="Gene3D" id="3.30.2310.20">
    <property type="entry name" value="RelE-like"/>
    <property type="match status" value="1"/>
</dbReference>
<dbReference type="RefSeq" id="WP_215885356.1">
    <property type="nucleotide sequence ID" value="NZ_JAAXYO010000031.1"/>
</dbReference>
<comment type="caution">
    <text evidence="3">The sequence shown here is derived from an EMBL/GenBank/DDBJ whole genome shotgun (WGS) entry which is preliminary data.</text>
</comment>
<sequence>MAWRIELDPAAERELDKLDQQIARRILSFLHDRVAKLDDPRSIGEALKGSRLGAFWKYRVGDYRIIASIEDDALRILVVRIGNRKAVYRKGLK</sequence>
<keyword evidence="4" id="KW-1185">Reference proteome</keyword>
<dbReference type="InterPro" id="IPR035093">
    <property type="entry name" value="RelE/ParE_toxin_dom_sf"/>
</dbReference>
<accession>A0AAE2YMZ1</accession>
<protein>
    <submittedName>
        <fullName evidence="3">Type II toxin-antitoxin system RelE/ParE family toxin</fullName>
    </submittedName>
</protein>
<evidence type="ECO:0000313" key="3">
    <source>
        <dbReference type="EMBL" id="MBU2787021.1"/>
    </source>
</evidence>
<dbReference type="AlphaFoldDB" id="A0AAE2YMZ1"/>
<dbReference type="SUPFAM" id="SSF143011">
    <property type="entry name" value="RelE-like"/>
    <property type="match status" value="1"/>
</dbReference>
<proteinExistence type="inferred from homology"/>
<dbReference type="InterPro" id="IPR007712">
    <property type="entry name" value="RelE/ParE_toxin"/>
</dbReference>
<reference evidence="3" key="1">
    <citation type="journal article" date="2021" name="ISME J.">
        <title>Genomic evolution of the class Acidithiobacillia: deep-branching Proteobacteria living in extreme acidic conditions.</title>
        <authorList>
            <person name="Moya-Beltran A."/>
            <person name="Beard S."/>
            <person name="Rojas-Villalobos C."/>
            <person name="Issotta F."/>
            <person name="Gallardo Y."/>
            <person name="Ulloa R."/>
            <person name="Giaveno A."/>
            <person name="Degli Esposti M."/>
            <person name="Johnson D.B."/>
            <person name="Quatrini R."/>
        </authorList>
    </citation>
    <scope>NUCLEOTIDE SEQUENCE</scope>
    <source>
        <strain evidence="3">VAN18-1</strain>
    </source>
</reference>